<evidence type="ECO:0000313" key="2">
    <source>
        <dbReference type="Proteomes" id="UP001055072"/>
    </source>
</evidence>
<name>A0ACB8UG47_9APHY</name>
<accession>A0ACB8UG47</accession>
<protein>
    <submittedName>
        <fullName evidence="1">Glucan 1,3-beta-glucosidase</fullName>
    </submittedName>
</protein>
<gene>
    <name evidence="1" type="ORF">BDY19DRAFT_420286</name>
</gene>
<sequence length="772" mass="81688">MMQPYSSKAFLTFLAFISALLVSVHALGSSCSTPLTKGNAGPNDPFWLQNIKHQGSAAFNSNPSGYQVFRNVKDFGAKGDGTTDDTAAINNAISSGNRCGNGCASTTTQPAVIYLPPGTYKISSPLVLFYQSQMIGDARTPPTLLAAPNFNGRAIIDADPTLAGGAEQWTNQNNFFRSVRNIIFDLRQQPSATGLHWQVSQATSLMNLVFQMTGNNRGIEMENGSGGFLGDIVFNGGATGASFGNQQFTFRNLTFNNVGTGISAIWGWSLTYQGLTINSAQIGIDITIGDAVLGNQGVGSYSIIDAVVSNTPTFIRLSKTIAGQLDGSLVLNNVKLTNVPNVVAVNGGATILNGGTTTIDSWAQGNVYHGTNGNPNYIQANIPSIPKDSSLLDSSGRVFGRSHPQYADYAVSDFASVKDHGAKGDGNTDDTAAIKAFIAQFAGCKILYFPAGTYIVTDTIQFPAGSQIVGEVWTQIMGAGNTFIDYNNPRPVVQVGAPGSTGLLEITDIIFTTRAPAAGAIIVEWNIGAAAGQKGAAGAWDTHLIIGGTAGSNMQVSQCPTSGSGGNNCFADYLGIHLTSGSTAYLEGTWVWLSDHDLDSGGQTQVSLWSGHGILSESQGPVWLIGTASEHHIVYQYYLKNARNHYIGVAQTESPYFQPNPTTPAPFINNNNFDPAQLSSGSAWALTVENSQNIVIFGAGFYSFFQAYSTACQNTKTCQQQVVNIDNGSGISIYNLNTVDLVNSLSISNQPIIQASKNQNGLSSTVTVWTRN</sequence>
<keyword evidence="2" id="KW-1185">Reference proteome</keyword>
<evidence type="ECO:0000313" key="1">
    <source>
        <dbReference type="EMBL" id="KAI0093312.1"/>
    </source>
</evidence>
<reference evidence="1" key="1">
    <citation type="journal article" date="2021" name="Environ. Microbiol.">
        <title>Gene family expansions and transcriptome signatures uncover fungal adaptations to wood decay.</title>
        <authorList>
            <person name="Hage H."/>
            <person name="Miyauchi S."/>
            <person name="Viragh M."/>
            <person name="Drula E."/>
            <person name="Min B."/>
            <person name="Chaduli D."/>
            <person name="Navarro D."/>
            <person name="Favel A."/>
            <person name="Norest M."/>
            <person name="Lesage-Meessen L."/>
            <person name="Balint B."/>
            <person name="Merenyi Z."/>
            <person name="de Eugenio L."/>
            <person name="Morin E."/>
            <person name="Martinez A.T."/>
            <person name="Baldrian P."/>
            <person name="Stursova M."/>
            <person name="Martinez M.J."/>
            <person name="Novotny C."/>
            <person name="Magnuson J.K."/>
            <person name="Spatafora J.W."/>
            <person name="Maurice S."/>
            <person name="Pangilinan J."/>
            <person name="Andreopoulos W."/>
            <person name="LaButti K."/>
            <person name="Hundley H."/>
            <person name="Na H."/>
            <person name="Kuo A."/>
            <person name="Barry K."/>
            <person name="Lipzen A."/>
            <person name="Henrissat B."/>
            <person name="Riley R."/>
            <person name="Ahrendt S."/>
            <person name="Nagy L.G."/>
            <person name="Grigoriev I.V."/>
            <person name="Martin F."/>
            <person name="Rosso M.N."/>
        </authorList>
    </citation>
    <scope>NUCLEOTIDE SEQUENCE</scope>
    <source>
        <strain evidence="1">CBS 384.51</strain>
    </source>
</reference>
<dbReference type="EMBL" id="MU274902">
    <property type="protein sequence ID" value="KAI0093312.1"/>
    <property type="molecule type" value="Genomic_DNA"/>
</dbReference>
<proteinExistence type="predicted"/>
<dbReference type="Proteomes" id="UP001055072">
    <property type="component" value="Unassembled WGS sequence"/>
</dbReference>
<comment type="caution">
    <text evidence="1">The sequence shown here is derived from an EMBL/GenBank/DDBJ whole genome shotgun (WGS) entry which is preliminary data.</text>
</comment>
<organism evidence="1 2">
    <name type="scientific">Irpex rosettiformis</name>
    <dbReference type="NCBI Taxonomy" id="378272"/>
    <lineage>
        <taxon>Eukaryota</taxon>
        <taxon>Fungi</taxon>
        <taxon>Dikarya</taxon>
        <taxon>Basidiomycota</taxon>
        <taxon>Agaricomycotina</taxon>
        <taxon>Agaricomycetes</taxon>
        <taxon>Polyporales</taxon>
        <taxon>Irpicaceae</taxon>
        <taxon>Irpex</taxon>
    </lineage>
</organism>